<accession>A0A5M3M851</accession>
<evidence type="ECO:0000313" key="2">
    <source>
        <dbReference type="EMBL" id="EIW75349.1"/>
    </source>
</evidence>
<dbReference type="KEGG" id="cput:CONPUDRAFT_77555"/>
<comment type="caution">
    <text evidence="2">The sequence shown here is derived from an EMBL/GenBank/DDBJ whole genome shotgun (WGS) entry which is preliminary data.</text>
</comment>
<dbReference type="Proteomes" id="UP000053558">
    <property type="component" value="Unassembled WGS sequence"/>
</dbReference>
<proteinExistence type="predicted"/>
<dbReference type="RefSeq" id="XP_007774741.1">
    <property type="nucleotide sequence ID" value="XM_007776551.1"/>
</dbReference>
<dbReference type="EMBL" id="JH711589">
    <property type="protein sequence ID" value="EIW75349.1"/>
    <property type="molecule type" value="Genomic_DNA"/>
</dbReference>
<dbReference type="GeneID" id="19209622"/>
<evidence type="ECO:0000256" key="1">
    <source>
        <dbReference type="SAM" id="MobiDB-lite"/>
    </source>
</evidence>
<keyword evidence="3" id="KW-1185">Reference proteome</keyword>
<protein>
    <submittedName>
        <fullName evidence="2">Uncharacterized protein</fullName>
    </submittedName>
</protein>
<organism evidence="2 3">
    <name type="scientific">Coniophora puteana (strain RWD-64-598)</name>
    <name type="common">Brown rot fungus</name>
    <dbReference type="NCBI Taxonomy" id="741705"/>
    <lineage>
        <taxon>Eukaryota</taxon>
        <taxon>Fungi</taxon>
        <taxon>Dikarya</taxon>
        <taxon>Basidiomycota</taxon>
        <taxon>Agaricomycotina</taxon>
        <taxon>Agaricomycetes</taxon>
        <taxon>Agaricomycetidae</taxon>
        <taxon>Boletales</taxon>
        <taxon>Coniophorineae</taxon>
        <taxon>Coniophoraceae</taxon>
        <taxon>Coniophora</taxon>
    </lineage>
</organism>
<sequence length="304" mass="33492">MPRHNKPSGIPHPNPRYCKPGAKELAFIASMNCEGMVARLGLTDAEWWMTKKRYLPILRKTLEVDKRYDEQDAGKLAEFKEKHKEPPIWDLSLAMNAAGPSTSTSDVTSMNGIDRTRDVHIVCCPALDQNSSPEKDRTVSFSHCLEADSRARAPMASMLRRHILTKLGKGTTGASGASSDVQTNATASTSQVHICDVAGDDFRYLAEPIECLGLDSLRTIRNRTRLGRMRLRKFMMFEADEFGVSASRLVAAAPLKSSGEPATIPTADRRNGRVGQGDDCDKRLNKPVHLSGEPTTIPVFNRAV</sequence>
<name>A0A5M3M851_CONPW</name>
<evidence type="ECO:0000313" key="3">
    <source>
        <dbReference type="Proteomes" id="UP000053558"/>
    </source>
</evidence>
<gene>
    <name evidence="2" type="ORF">CONPUDRAFT_77555</name>
</gene>
<dbReference type="AlphaFoldDB" id="A0A5M3M851"/>
<feature type="region of interest" description="Disordered" evidence="1">
    <location>
        <begin position="257"/>
        <end position="288"/>
    </location>
</feature>
<reference evidence="3" key="1">
    <citation type="journal article" date="2012" name="Science">
        <title>The Paleozoic origin of enzymatic lignin decomposition reconstructed from 31 fungal genomes.</title>
        <authorList>
            <person name="Floudas D."/>
            <person name="Binder M."/>
            <person name="Riley R."/>
            <person name="Barry K."/>
            <person name="Blanchette R.A."/>
            <person name="Henrissat B."/>
            <person name="Martinez A.T."/>
            <person name="Otillar R."/>
            <person name="Spatafora J.W."/>
            <person name="Yadav J.S."/>
            <person name="Aerts A."/>
            <person name="Benoit I."/>
            <person name="Boyd A."/>
            <person name="Carlson A."/>
            <person name="Copeland A."/>
            <person name="Coutinho P.M."/>
            <person name="de Vries R.P."/>
            <person name="Ferreira P."/>
            <person name="Findley K."/>
            <person name="Foster B."/>
            <person name="Gaskell J."/>
            <person name="Glotzer D."/>
            <person name="Gorecki P."/>
            <person name="Heitman J."/>
            <person name="Hesse C."/>
            <person name="Hori C."/>
            <person name="Igarashi K."/>
            <person name="Jurgens J.A."/>
            <person name="Kallen N."/>
            <person name="Kersten P."/>
            <person name="Kohler A."/>
            <person name="Kuees U."/>
            <person name="Kumar T.K.A."/>
            <person name="Kuo A."/>
            <person name="LaButti K."/>
            <person name="Larrondo L.F."/>
            <person name="Lindquist E."/>
            <person name="Ling A."/>
            <person name="Lombard V."/>
            <person name="Lucas S."/>
            <person name="Lundell T."/>
            <person name="Martin R."/>
            <person name="McLaughlin D.J."/>
            <person name="Morgenstern I."/>
            <person name="Morin E."/>
            <person name="Murat C."/>
            <person name="Nagy L.G."/>
            <person name="Nolan M."/>
            <person name="Ohm R.A."/>
            <person name="Patyshakuliyeva A."/>
            <person name="Rokas A."/>
            <person name="Ruiz-Duenas F.J."/>
            <person name="Sabat G."/>
            <person name="Salamov A."/>
            <person name="Samejima M."/>
            <person name="Schmutz J."/>
            <person name="Slot J.C."/>
            <person name="St John F."/>
            <person name="Stenlid J."/>
            <person name="Sun H."/>
            <person name="Sun S."/>
            <person name="Syed K."/>
            <person name="Tsang A."/>
            <person name="Wiebenga A."/>
            <person name="Young D."/>
            <person name="Pisabarro A."/>
            <person name="Eastwood D.C."/>
            <person name="Martin F."/>
            <person name="Cullen D."/>
            <person name="Grigoriev I.V."/>
            <person name="Hibbett D.S."/>
        </authorList>
    </citation>
    <scope>NUCLEOTIDE SEQUENCE [LARGE SCALE GENOMIC DNA]</scope>
    <source>
        <strain evidence="3">RWD-64-598 SS2</strain>
    </source>
</reference>